<proteinExistence type="inferred from homology"/>
<dbReference type="OrthoDB" id="24581at2759"/>
<dbReference type="EMBL" id="KE652335">
    <property type="protein sequence ID" value="EQL02237.1"/>
    <property type="molecule type" value="Genomic_DNA"/>
</dbReference>
<dbReference type="HAMAP" id="MF_00361">
    <property type="entry name" value="NAD_kinase"/>
    <property type="match status" value="1"/>
</dbReference>
<dbReference type="InterPro" id="IPR016064">
    <property type="entry name" value="NAD/diacylglycerol_kinase_sf"/>
</dbReference>
<dbReference type="FunFam" id="2.60.200.30:FF:000009">
    <property type="entry name" value="Poly(P)/ATP NAD kinase"/>
    <property type="match status" value="1"/>
</dbReference>
<dbReference type="PANTHER" id="PTHR20275">
    <property type="entry name" value="NAD KINASE"/>
    <property type="match status" value="1"/>
</dbReference>
<dbReference type="Proteomes" id="UP000019374">
    <property type="component" value="Unassembled WGS sequence"/>
</dbReference>
<evidence type="ECO:0000256" key="4">
    <source>
        <dbReference type="ARBA" id="ARBA00022777"/>
    </source>
</evidence>
<dbReference type="SUPFAM" id="SSF111331">
    <property type="entry name" value="NAD kinase/diacylglycerol kinase-like"/>
    <property type="match status" value="1"/>
</dbReference>
<evidence type="ECO:0000256" key="1">
    <source>
        <dbReference type="ARBA" id="ARBA00010995"/>
    </source>
</evidence>
<reference evidence="8 9" key="1">
    <citation type="journal article" date="2013" name="Chin. Sci. Bull.">
        <title>Genome survey uncovers the secrets of sex and lifestyle in caterpillar fungus.</title>
        <authorList>
            <person name="Hu X."/>
            <person name="Zhang Y."/>
            <person name="Xiao G."/>
            <person name="Zheng P."/>
            <person name="Xia Y."/>
            <person name="Zhang X."/>
            <person name="St Leger R.J."/>
            <person name="Liu X."/>
            <person name="Wang C."/>
        </authorList>
    </citation>
    <scope>NUCLEOTIDE SEQUENCE [LARGE SCALE GENOMIC DNA]</scope>
    <source>
        <strain evidence="9">Co18 / CGMCC 3.14243</strain>
        <tissue evidence="8">Fruit-body</tissue>
    </source>
</reference>
<evidence type="ECO:0000256" key="6">
    <source>
        <dbReference type="ARBA" id="ARBA00022857"/>
    </source>
</evidence>
<dbReference type="GO" id="GO:0006741">
    <property type="term" value="P:NADP+ biosynthetic process"/>
    <property type="evidence" value="ECO:0007669"/>
    <property type="project" value="InterPro"/>
</dbReference>
<gene>
    <name evidence="8" type="ORF">OCS_02063</name>
</gene>
<dbReference type="AlphaFoldDB" id="T5AKG2"/>
<keyword evidence="2" id="KW-0808">Transferase</keyword>
<evidence type="ECO:0000313" key="9">
    <source>
        <dbReference type="Proteomes" id="UP000019374"/>
    </source>
</evidence>
<dbReference type="PANTHER" id="PTHR20275:SF26">
    <property type="entry name" value="NADH KINASE POS5, MITOCHONDRIAL"/>
    <property type="match status" value="1"/>
</dbReference>
<organism evidence="8 9">
    <name type="scientific">Ophiocordyceps sinensis (strain Co18 / CGMCC 3.14243)</name>
    <name type="common">Yarsagumba caterpillar fungus</name>
    <name type="synonym">Hirsutella sinensis</name>
    <dbReference type="NCBI Taxonomy" id="911162"/>
    <lineage>
        <taxon>Eukaryota</taxon>
        <taxon>Fungi</taxon>
        <taxon>Dikarya</taxon>
        <taxon>Ascomycota</taxon>
        <taxon>Pezizomycotina</taxon>
        <taxon>Sordariomycetes</taxon>
        <taxon>Hypocreomycetidae</taxon>
        <taxon>Hypocreales</taxon>
        <taxon>Ophiocordycipitaceae</taxon>
        <taxon>Ophiocordyceps</taxon>
    </lineage>
</organism>
<dbReference type="eggNOG" id="KOG2178">
    <property type="taxonomic scope" value="Eukaryota"/>
</dbReference>
<keyword evidence="3" id="KW-0547">Nucleotide-binding</keyword>
<evidence type="ECO:0000256" key="2">
    <source>
        <dbReference type="ARBA" id="ARBA00022679"/>
    </source>
</evidence>
<dbReference type="GO" id="GO:0019674">
    <property type="term" value="P:NAD+ metabolic process"/>
    <property type="evidence" value="ECO:0007669"/>
    <property type="project" value="InterPro"/>
</dbReference>
<keyword evidence="4 8" id="KW-0418">Kinase</keyword>
<evidence type="ECO:0000256" key="3">
    <source>
        <dbReference type="ARBA" id="ARBA00022741"/>
    </source>
</evidence>
<dbReference type="GO" id="GO:0005524">
    <property type="term" value="F:ATP binding"/>
    <property type="evidence" value="ECO:0007669"/>
    <property type="project" value="UniProtKB-KW"/>
</dbReference>
<comment type="similarity">
    <text evidence="1">Belongs to the NAD kinase family.</text>
</comment>
<name>T5AKG2_OPHSC</name>
<protein>
    <submittedName>
        <fullName evidence="8">ATP-NAD kinase family protein</fullName>
    </submittedName>
</protein>
<dbReference type="Gene3D" id="3.40.50.10330">
    <property type="entry name" value="Probable inorganic polyphosphate/atp-NAD kinase, domain 1"/>
    <property type="match status" value="1"/>
</dbReference>
<dbReference type="HOGENOM" id="CLU_008831_10_2_1"/>
<evidence type="ECO:0000313" key="8">
    <source>
        <dbReference type="EMBL" id="EQL02237.1"/>
    </source>
</evidence>
<keyword evidence="7" id="KW-0520">NAD</keyword>
<dbReference type="InterPro" id="IPR017437">
    <property type="entry name" value="ATP-NAD_kinase_PpnK-typ_C"/>
</dbReference>
<dbReference type="InterPro" id="IPR002504">
    <property type="entry name" value="NADK"/>
</dbReference>
<dbReference type="Pfam" id="PF01513">
    <property type="entry name" value="NAD_kinase"/>
    <property type="match status" value="1"/>
</dbReference>
<keyword evidence="6" id="KW-0521">NADP</keyword>
<keyword evidence="5" id="KW-0067">ATP-binding</keyword>
<dbReference type="InterPro" id="IPR017438">
    <property type="entry name" value="ATP-NAD_kinase_N"/>
</dbReference>
<dbReference type="GO" id="GO:0003951">
    <property type="term" value="F:NAD+ kinase activity"/>
    <property type="evidence" value="ECO:0007669"/>
    <property type="project" value="InterPro"/>
</dbReference>
<dbReference type="Pfam" id="PF20143">
    <property type="entry name" value="NAD_kinase_C"/>
    <property type="match status" value="1"/>
</dbReference>
<sequence length="466" mass="50636">MQRLTASRRGSSAATFLLAQRPPLRFVSAVSVPPSIARLPARTFPRYLQSSKPGSSLLSLKWPRPPRNLLLVLKLYSPEVLESVVKFAKYIRSEYPEVNIVVEPRVAASIQEQLAGAFVADKRSSIADKIDVIATFGGDGTVLRAASLFKLHSSVPPILSFRLGTLSFLGEWDFVEHKKAWREMYMSGSDVAARDAAVPRAHRGEQGEAGSWCAEWERLRGKSLGPSRASKILLRHRIKADVFDGEGGNIGRLMADVFDGEGRNINYQVSDTLASQAKSGIGGNKESTASLRAVNEISIHRSTYLYPAVIEIYQNGHFLTETAADGILVSTPTGSTAYSLSAGGPIVHPLVSSLLITPICPLSLSFRPLVLPLDTKVSLRMSAKNRERELSLNIDGRHCANVMSGAEICIEGEFVGRAGPGEEWHGGVPCVVRTQEDDPWVGGLNGLLKFNNSFSREQAGGEEVDD</sequence>
<dbReference type="Gene3D" id="2.60.200.30">
    <property type="entry name" value="Probable inorganic polyphosphate/atp-NAD kinase, domain 2"/>
    <property type="match status" value="1"/>
</dbReference>
<evidence type="ECO:0000256" key="7">
    <source>
        <dbReference type="ARBA" id="ARBA00023027"/>
    </source>
</evidence>
<accession>T5AKG2</accession>
<evidence type="ECO:0000256" key="5">
    <source>
        <dbReference type="ARBA" id="ARBA00022840"/>
    </source>
</evidence>